<feature type="domain" description="ABC-2 type transporter transmembrane" evidence="6">
    <location>
        <begin position="27"/>
        <end position="340"/>
    </location>
</feature>
<comment type="subcellular location">
    <subcellularLocation>
        <location evidence="1">Membrane</location>
        <topology evidence="1">Multi-pass membrane protein</topology>
    </subcellularLocation>
</comment>
<evidence type="ECO:0000256" key="2">
    <source>
        <dbReference type="ARBA" id="ARBA00022692"/>
    </source>
</evidence>
<feature type="transmembrane region" description="Helical" evidence="5">
    <location>
        <begin position="145"/>
        <end position="167"/>
    </location>
</feature>
<proteinExistence type="predicted"/>
<feature type="transmembrane region" description="Helical" evidence="5">
    <location>
        <begin position="321"/>
        <end position="343"/>
    </location>
</feature>
<evidence type="ECO:0000259" key="6">
    <source>
        <dbReference type="Pfam" id="PF12698"/>
    </source>
</evidence>
<feature type="transmembrane region" description="Helical" evidence="5">
    <location>
        <begin position="280"/>
        <end position="301"/>
    </location>
</feature>
<evidence type="ECO:0000256" key="3">
    <source>
        <dbReference type="ARBA" id="ARBA00022989"/>
    </source>
</evidence>
<comment type="caution">
    <text evidence="7">The sequence shown here is derived from an EMBL/GenBank/DDBJ whole genome shotgun (WGS) entry which is preliminary data.</text>
</comment>
<keyword evidence="3 5" id="KW-1133">Transmembrane helix</keyword>
<feature type="transmembrane region" description="Helical" evidence="5">
    <location>
        <begin position="233"/>
        <end position="259"/>
    </location>
</feature>
<name>A0A917DD98_9MICO</name>
<dbReference type="GO" id="GO:0140359">
    <property type="term" value="F:ABC-type transporter activity"/>
    <property type="evidence" value="ECO:0007669"/>
    <property type="project" value="InterPro"/>
</dbReference>
<evidence type="ECO:0000256" key="1">
    <source>
        <dbReference type="ARBA" id="ARBA00004141"/>
    </source>
</evidence>
<keyword evidence="4 5" id="KW-0472">Membrane</keyword>
<dbReference type="Proteomes" id="UP000633205">
    <property type="component" value="Unassembled WGS sequence"/>
</dbReference>
<sequence>MNPTSLSTSRAAYLVGEREVVTRVRSKAFIISTVILVLGIVAGIIIMNIVAGHQSTTTVAAPEPAAGQISSVDGVDVTRTASADAARDLVVNDEVDAAVVPDSNSATGLTIIALTDAPSELIQALSQSPEIELLDPDGGLTPMRFILSIAFGIVFMMAAMSFGAPVATSVVEEKQTRVIEILITAIPARALLAGKVLGNTLLALAQIVVIVAAVAVALIATDQIEVLAGLGAPLLWFALFFAIGFLLIATLFAATGALVSRQEDISQTITPVMYIVMAPYFLVIFFNDNPLVMTIMSYVPFSSPVSMPIRLFFGEAQWWEPILSIVISLATFLGVIAIAAKIYENSLLRMGARVKWKDALRA</sequence>
<organism evidence="7 8">
    <name type="scientific">Microbacterium faecale</name>
    <dbReference type="NCBI Taxonomy" id="1804630"/>
    <lineage>
        <taxon>Bacteria</taxon>
        <taxon>Bacillati</taxon>
        <taxon>Actinomycetota</taxon>
        <taxon>Actinomycetes</taxon>
        <taxon>Micrococcales</taxon>
        <taxon>Microbacteriaceae</taxon>
        <taxon>Microbacterium</taxon>
    </lineage>
</organism>
<dbReference type="EMBL" id="BMHO01000001">
    <property type="protein sequence ID" value="GGD28050.1"/>
    <property type="molecule type" value="Genomic_DNA"/>
</dbReference>
<feature type="transmembrane region" description="Helical" evidence="5">
    <location>
        <begin position="28"/>
        <end position="51"/>
    </location>
</feature>
<keyword evidence="8" id="KW-1185">Reference proteome</keyword>
<dbReference type="AlphaFoldDB" id="A0A917DD98"/>
<accession>A0A917DD98</accession>
<reference evidence="7" key="1">
    <citation type="journal article" date="2014" name="Int. J. Syst. Evol. Microbiol.">
        <title>Complete genome sequence of Corynebacterium casei LMG S-19264T (=DSM 44701T), isolated from a smear-ripened cheese.</title>
        <authorList>
            <consortium name="US DOE Joint Genome Institute (JGI-PGF)"/>
            <person name="Walter F."/>
            <person name="Albersmeier A."/>
            <person name="Kalinowski J."/>
            <person name="Ruckert C."/>
        </authorList>
    </citation>
    <scope>NUCLEOTIDE SEQUENCE</scope>
    <source>
        <strain evidence="7">CGMCC 1.15152</strain>
    </source>
</reference>
<dbReference type="Pfam" id="PF12698">
    <property type="entry name" value="ABC2_membrane_3"/>
    <property type="match status" value="1"/>
</dbReference>
<dbReference type="RefSeq" id="WP_188710745.1">
    <property type="nucleotide sequence ID" value="NZ_BMHO01000001.1"/>
</dbReference>
<reference evidence="7" key="2">
    <citation type="submission" date="2020-09" db="EMBL/GenBank/DDBJ databases">
        <authorList>
            <person name="Sun Q."/>
            <person name="Zhou Y."/>
        </authorList>
    </citation>
    <scope>NUCLEOTIDE SEQUENCE</scope>
    <source>
        <strain evidence="7">CGMCC 1.15152</strain>
    </source>
</reference>
<gene>
    <name evidence="7" type="ORF">GCM10010915_05090</name>
</gene>
<evidence type="ECO:0000256" key="4">
    <source>
        <dbReference type="ARBA" id="ARBA00023136"/>
    </source>
</evidence>
<protein>
    <submittedName>
        <fullName evidence="7">ABC transporter permease</fullName>
    </submittedName>
</protein>
<keyword evidence="2 5" id="KW-0812">Transmembrane</keyword>
<feature type="transmembrane region" description="Helical" evidence="5">
    <location>
        <begin position="201"/>
        <end position="221"/>
    </location>
</feature>
<evidence type="ECO:0000313" key="7">
    <source>
        <dbReference type="EMBL" id="GGD28050.1"/>
    </source>
</evidence>
<dbReference type="InterPro" id="IPR013525">
    <property type="entry name" value="ABC2_TM"/>
</dbReference>
<dbReference type="GO" id="GO:0016020">
    <property type="term" value="C:membrane"/>
    <property type="evidence" value="ECO:0007669"/>
    <property type="project" value="UniProtKB-SubCell"/>
</dbReference>
<evidence type="ECO:0000313" key="8">
    <source>
        <dbReference type="Proteomes" id="UP000633205"/>
    </source>
</evidence>
<evidence type="ECO:0000256" key="5">
    <source>
        <dbReference type="SAM" id="Phobius"/>
    </source>
</evidence>